<dbReference type="Gene3D" id="3.40.630.170">
    <property type="match status" value="1"/>
</dbReference>
<dbReference type="STRING" id="1354746.A0A0B2UG68"/>
<dbReference type="EMBL" id="JOKQ01000003">
    <property type="protein sequence ID" value="KHN70076.1"/>
    <property type="molecule type" value="Genomic_DNA"/>
</dbReference>
<comment type="similarity">
    <text evidence="1 7">Belongs to the NMT family.</text>
</comment>
<name>A0A0B2UG68_9MICR</name>
<feature type="domain" description="Glycylpeptide N-tetradecanoyltransferase N-terminal" evidence="8">
    <location>
        <begin position="24"/>
        <end position="164"/>
    </location>
</feature>
<dbReference type="AlphaFoldDB" id="A0A0B2UG68"/>
<dbReference type="GO" id="GO:0005737">
    <property type="term" value="C:cytoplasm"/>
    <property type="evidence" value="ECO:0007669"/>
    <property type="project" value="TreeGrafter"/>
</dbReference>
<proteinExistence type="inferred from homology"/>
<dbReference type="GO" id="GO:0004379">
    <property type="term" value="F:glycylpeptide N-tetradecanoyltransferase activity"/>
    <property type="evidence" value="ECO:0007669"/>
    <property type="project" value="UniProtKB-EC"/>
</dbReference>
<keyword evidence="4 6" id="KW-0808">Transferase</keyword>
<evidence type="ECO:0000256" key="6">
    <source>
        <dbReference type="RuleBase" id="RU000586"/>
    </source>
</evidence>
<dbReference type="SUPFAM" id="SSF55729">
    <property type="entry name" value="Acyl-CoA N-acyltransferases (Nat)"/>
    <property type="match status" value="2"/>
</dbReference>
<evidence type="ECO:0000256" key="1">
    <source>
        <dbReference type="ARBA" id="ARBA00009469"/>
    </source>
</evidence>
<protein>
    <recommendedName>
        <fullName evidence="3 6">Glycylpeptide N-tetradecanoyltransferase</fullName>
        <ecNumber evidence="2 6">2.3.1.97</ecNumber>
    </recommendedName>
</protein>
<dbReference type="VEuPathDB" id="MicrosporidiaDB:M896_030620"/>
<keyword evidence="11" id="KW-1185">Reference proteome</keyword>
<evidence type="ECO:0000259" key="9">
    <source>
        <dbReference type="Pfam" id="PF02799"/>
    </source>
</evidence>
<evidence type="ECO:0000256" key="2">
    <source>
        <dbReference type="ARBA" id="ARBA00012923"/>
    </source>
</evidence>
<dbReference type="GeneID" id="26261346"/>
<dbReference type="EC" id="2.3.1.97" evidence="2 6"/>
<keyword evidence="5 6" id="KW-0012">Acyltransferase</keyword>
<dbReference type="CDD" id="cd04301">
    <property type="entry name" value="NAT_SF"/>
    <property type="match status" value="1"/>
</dbReference>
<evidence type="ECO:0000256" key="5">
    <source>
        <dbReference type="ARBA" id="ARBA00023315"/>
    </source>
</evidence>
<reference evidence="10 11" key="1">
    <citation type="journal article" date="2014" name="MBio">
        <title>The Ordospora colligata genome; evolution of extreme reduction in microsporidia and host-to-parasite horizontal gene transfer.</title>
        <authorList>
            <person name="Pombert J.-F."/>
            <person name="Haag K.L."/>
            <person name="Beidas S."/>
            <person name="Ebert D."/>
            <person name="Keeling P.J."/>
        </authorList>
    </citation>
    <scope>NUCLEOTIDE SEQUENCE [LARGE SCALE GENOMIC DNA]</scope>
    <source>
        <strain evidence="10 11">OC4</strain>
    </source>
</reference>
<dbReference type="InterPro" id="IPR016181">
    <property type="entry name" value="Acyl_CoA_acyltransferase"/>
</dbReference>
<evidence type="ECO:0000256" key="3">
    <source>
        <dbReference type="ARBA" id="ARBA00022240"/>
    </source>
</evidence>
<dbReference type="RefSeq" id="XP_014564118.1">
    <property type="nucleotide sequence ID" value="XM_014708632.1"/>
</dbReference>
<dbReference type="Pfam" id="PF02799">
    <property type="entry name" value="NMT_C"/>
    <property type="match status" value="1"/>
</dbReference>
<comment type="catalytic activity">
    <reaction evidence="6">
        <text>N-terminal glycyl-[protein] + tetradecanoyl-CoA = N-tetradecanoylglycyl-[protein] + CoA + H(+)</text>
        <dbReference type="Rhea" id="RHEA:15521"/>
        <dbReference type="Rhea" id="RHEA-COMP:12666"/>
        <dbReference type="Rhea" id="RHEA-COMP:12667"/>
        <dbReference type="ChEBI" id="CHEBI:15378"/>
        <dbReference type="ChEBI" id="CHEBI:57287"/>
        <dbReference type="ChEBI" id="CHEBI:57385"/>
        <dbReference type="ChEBI" id="CHEBI:64723"/>
        <dbReference type="ChEBI" id="CHEBI:133050"/>
        <dbReference type="EC" id="2.3.1.97"/>
    </reaction>
</comment>
<evidence type="ECO:0000256" key="7">
    <source>
        <dbReference type="RuleBase" id="RU004178"/>
    </source>
</evidence>
<gene>
    <name evidence="10" type="ORF">M896_030620</name>
</gene>
<dbReference type="PANTHER" id="PTHR11377:SF5">
    <property type="entry name" value="GLYCYLPEPTIDE N-TETRADECANOYLTRANSFERASE"/>
    <property type="match status" value="1"/>
</dbReference>
<dbReference type="Proteomes" id="UP000031056">
    <property type="component" value="Unassembled WGS sequence"/>
</dbReference>
<comment type="function">
    <text evidence="6">Adds a myristoyl group to the N-terminal glycine residue of certain cellular proteins.</text>
</comment>
<dbReference type="InParanoid" id="A0A0B2UG68"/>
<feature type="domain" description="Glycylpeptide N-tetradecanoyltransferase C-terminal" evidence="9">
    <location>
        <begin position="193"/>
        <end position="343"/>
    </location>
</feature>
<dbReference type="OrthoDB" id="60315at2759"/>
<dbReference type="InterPro" id="IPR022676">
    <property type="entry name" value="NMT_N"/>
</dbReference>
<evidence type="ECO:0000256" key="4">
    <source>
        <dbReference type="ARBA" id="ARBA00022679"/>
    </source>
</evidence>
<dbReference type="PANTHER" id="PTHR11377">
    <property type="entry name" value="N-MYRISTOYL TRANSFERASE"/>
    <property type="match status" value="1"/>
</dbReference>
<accession>A0A0B2UG68</accession>
<dbReference type="Pfam" id="PF01233">
    <property type="entry name" value="NMT"/>
    <property type="match status" value="1"/>
</dbReference>
<sequence>MRYDFWSNEPVDDRGASGVISEEDRIAANVEALPDGFEFDNQSDIAEIAEFLERNYVEDVSSGHSLMYSRKLLEWMFNSESGKRYRIVFRESGVMVGFIYGRKHKLVVNGEDDNVLGVNLLCVSRKHRGKRIAPLLIKEIVRQANVDGIYRGVFTAGNELFSCVCVGRYYHRPLRMDRLVEAGFCDRMVPVKKLEARKGTRLARSEDMEVIRMLYLKEITKHALHEEMDENITDLRCLDDVIYTYVHESVDGISEFGSFFVIDTVEKESGKKIRGAYMWYRGGEDLRMIVNDLMYFAEKCGCDVFNCLDIMGNALFLKEHEFCIGTGVLRYYLYNWKMEKIDKSKVFFVFP</sequence>
<evidence type="ECO:0000313" key="11">
    <source>
        <dbReference type="Proteomes" id="UP000031056"/>
    </source>
</evidence>
<evidence type="ECO:0000313" key="10">
    <source>
        <dbReference type="EMBL" id="KHN70076.1"/>
    </source>
</evidence>
<organism evidence="10 11">
    <name type="scientific">Ordospora colligata OC4</name>
    <dbReference type="NCBI Taxonomy" id="1354746"/>
    <lineage>
        <taxon>Eukaryota</taxon>
        <taxon>Fungi</taxon>
        <taxon>Fungi incertae sedis</taxon>
        <taxon>Microsporidia</taxon>
        <taxon>Ordosporidae</taxon>
        <taxon>Ordospora</taxon>
    </lineage>
</organism>
<comment type="caution">
    <text evidence="10">The sequence shown here is derived from an EMBL/GenBank/DDBJ whole genome shotgun (WGS) entry which is preliminary data.</text>
</comment>
<dbReference type="InterPro" id="IPR022677">
    <property type="entry name" value="NMT_C"/>
</dbReference>
<dbReference type="InterPro" id="IPR000903">
    <property type="entry name" value="NMT"/>
</dbReference>
<dbReference type="FunCoup" id="A0A0B2UG68">
    <property type="interactions" value="235"/>
</dbReference>
<dbReference type="HOGENOM" id="CLU_022882_0_0_1"/>
<evidence type="ECO:0000259" key="8">
    <source>
        <dbReference type="Pfam" id="PF01233"/>
    </source>
</evidence>